<evidence type="ECO:0000313" key="5">
    <source>
        <dbReference type="Proteomes" id="UP000194136"/>
    </source>
</evidence>
<feature type="domain" description="Tyr recombinase" evidence="3">
    <location>
        <begin position="226"/>
        <end position="477"/>
    </location>
</feature>
<dbReference type="InterPro" id="IPR050090">
    <property type="entry name" value="Tyrosine_recombinase_XerCD"/>
</dbReference>
<dbReference type="Proteomes" id="UP000194136">
    <property type="component" value="Chromosome 1"/>
</dbReference>
<dbReference type="SUPFAM" id="SSF56349">
    <property type="entry name" value="DNA breaking-rejoining enzymes"/>
    <property type="match status" value="1"/>
</dbReference>
<gene>
    <name evidence="4" type="ORF">K08M4_21770</name>
</gene>
<protein>
    <submittedName>
        <fullName evidence="4">Phage integrase family protein</fullName>
    </submittedName>
</protein>
<evidence type="ECO:0000256" key="2">
    <source>
        <dbReference type="ARBA" id="ARBA00023172"/>
    </source>
</evidence>
<dbReference type="RefSeq" id="WP_065612607.1">
    <property type="nucleotide sequence ID" value="NZ_CP017916.1"/>
</dbReference>
<dbReference type="EMBL" id="CP017916">
    <property type="protein sequence ID" value="ARP38910.1"/>
    <property type="molecule type" value="Genomic_DNA"/>
</dbReference>
<keyword evidence="2" id="KW-0233">DNA recombination</keyword>
<name>A0AA34TPZ8_9VIBR</name>
<dbReference type="InterPro" id="IPR011010">
    <property type="entry name" value="DNA_brk_join_enz"/>
</dbReference>
<dbReference type="Gene3D" id="1.10.443.10">
    <property type="entry name" value="Intergrase catalytic core"/>
    <property type="match status" value="1"/>
</dbReference>
<accession>A0AA34TPZ8</accession>
<dbReference type="CDD" id="cd00397">
    <property type="entry name" value="DNA_BRE_C"/>
    <property type="match status" value="1"/>
</dbReference>
<keyword evidence="5" id="KW-1185">Reference proteome</keyword>
<reference evidence="4 5" key="1">
    <citation type="submission" date="2016-10" db="EMBL/GenBank/DDBJ databases">
        <title>The High Quality Genome of Vibrio splendidus K08M4.</title>
        <authorList>
            <person name="Wendling C."/>
            <person name="Chibani C.M."/>
            <person name="Hertel R."/>
            <person name="Sproer C."/>
            <person name="Bunk B."/>
            <person name="Overmann J."/>
            <person name="Roth O."/>
            <person name="Liesegang H."/>
        </authorList>
    </citation>
    <scope>NUCLEOTIDE SEQUENCE [LARGE SCALE GENOMIC DNA]</scope>
    <source>
        <strain evidence="4 5">K08M4</strain>
    </source>
</reference>
<evidence type="ECO:0000259" key="3">
    <source>
        <dbReference type="PROSITE" id="PS51898"/>
    </source>
</evidence>
<sequence>MTAAGRITYIDRIPFASGSIITEKPDFVGRNQTVIECPVDRRESYYIHSESKRPKVTRFDDTVYNFPVLWEDDGITPWHDGNQFLWSLLFNKTDATFKQLNHKAKQLMEYKLFTEANYGYDLLDFKSLRPAHRVSYAYFYHLLKRGISAGNLNQHTATVYQFYEWLNEQPHIELDLTRVDKTHRAFIKFETNWGKVMSKEVKVRSQMVVTPQASSVRQGFVRDEGEDLRPLYDDEFDLLCAILGTTQFTATERMIYQVALDTGARKQTVLTLRKKHVDKLMQGKPDEYGTVRLNCSSAIGIDTKGGRVLAIHFPRELIERLHIYVNSADYIKKVAKFKAARKPRPEDLQEENNEMPDDDIYVFLSNQGNPLYMAKDDPLYRKLKTPPEGNYLQTVTRKIKAAEPKHFPSDYTFHWTRATYAYRFYKFLTPLVDSGQLGVSDAIVLIQRRLGHKLRETTEHYLQLFKMTNLRLEAQERYEERLFNSVHINEEVA</sequence>
<dbReference type="InterPro" id="IPR002104">
    <property type="entry name" value="Integrase_catalytic"/>
</dbReference>
<dbReference type="AlphaFoldDB" id="A0AA34TPZ8"/>
<dbReference type="GO" id="GO:0015074">
    <property type="term" value="P:DNA integration"/>
    <property type="evidence" value="ECO:0007669"/>
    <property type="project" value="UniProtKB-KW"/>
</dbReference>
<proteinExistence type="predicted"/>
<dbReference type="PANTHER" id="PTHR30349">
    <property type="entry name" value="PHAGE INTEGRASE-RELATED"/>
    <property type="match status" value="1"/>
</dbReference>
<dbReference type="PANTHER" id="PTHR30349:SF64">
    <property type="entry name" value="PROPHAGE INTEGRASE INTD-RELATED"/>
    <property type="match status" value="1"/>
</dbReference>
<dbReference type="GO" id="GO:0006310">
    <property type="term" value="P:DNA recombination"/>
    <property type="evidence" value="ECO:0007669"/>
    <property type="project" value="UniProtKB-KW"/>
</dbReference>
<dbReference type="GO" id="GO:0003677">
    <property type="term" value="F:DNA binding"/>
    <property type="evidence" value="ECO:0007669"/>
    <property type="project" value="InterPro"/>
</dbReference>
<keyword evidence="1" id="KW-0229">DNA integration</keyword>
<organism evidence="4 5">
    <name type="scientific">Vibrio syngnathi</name>
    <dbReference type="NCBI Taxonomy" id="3034029"/>
    <lineage>
        <taxon>Bacteria</taxon>
        <taxon>Pseudomonadati</taxon>
        <taxon>Pseudomonadota</taxon>
        <taxon>Gammaproteobacteria</taxon>
        <taxon>Vibrionales</taxon>
        <taxon>Vibrionaceae</taxon>
        <taxon>Vibrio</taxon>
    </lineage>
</organism>
<evidence type="ECO:0000313" key="4">
    <source>
        <dbReference type="EMBL" id="ARP38910.1"/>
    </source>
</evidence>
<dbReference type="PROSITE" id="PS51898">
    <property type="entry name" value="TYR_RECOMBINASE"/>
    <property type="match status" value="1"/>
</dbReference>
<dbReference type="InterPro" id="IPR013762">
    <property type="entry name" value="Integrase-like_cat_sf"/>
</dbReference>
<evidence type="ECO:0000256" key="1">
    <source>
        <dbReference type="ARBA" id="ARBA00022908"/>
    </source>
</evidence>
<dbReference type="KEGG" id="vsy:K08M4_21770"/>